<keyword evidence="1" id="KW-0479">Metal-binding</keyword>
<dbReference type="Pfam" id="PF26200">
    <property type="entry name" value="Rcat_RNF216"/>
    <property type="match status" value="1"/>
</dbReference>
<evidence type="ECO:0000313" key="4">
    <source>
        <dbReference type="EMBL" id="CAB9511498.1"/>
    </source>
</evidence>
<evidence type="ECO:0000256" key="1">
    <source>
        <dbReference type="PROSITE-ProRule" id="PRU00175"/>
    </source>
</evidence>
<feature type="region of interest" description="Disordered" evidence="2">
    <location>
        <begin position="376"/>
        <end position="395"/>
    </location>
</feature>
<protein>
    <recommendedName>
        <fullName evidence="3">RING-type domain-containing protein</fullName>
    </recommendedName>
</protein>
<dbReference type="PROSITE" id="PS50089">
    <property type="entry name" value="ZF_RING_2"/>
    <property type="match status" value="1"/>
</dbReference>
<name>A0A9N8HI96_9STRA</name>
<feature type="compositionally biased region" description="Pro residues" evidence="2">
    <location>
        <begin position="303"/>
        <end position="312"/>
    </location>
</feature>
<dbReference type="InterPro" id="IPR013083">
    <property type="entry name" value="Znf_RING/FYVE/PHD"/>
</dbReference>
<evidence type="ECO:0000256" key="2">
    <source>
        <dbReference type="SAM" id="MobiDB-lite"/>
    </source>
</evidence>
<organism evidence="4 5">
    <name type="scientific">Seminavis robusta</name>
    <dbReference type="NCBI Taxonomy" id="568900"/>
    <lineage>
        <taxon>Eukaryota</taxon>
        <taxon>Sar</taxon>
        <taxon>Stramenopiles</taxon>
        <taxon>Ochrophyta</taxon>
        <taxon>Bacillariophyta</taxon>
        <taxon>Bacillariophyceae</taxon>
        <taxon>Bacillariophycidae</taxon>
        <taxon>Naviculales</taxon>
        <taxon>Naviculaceae</taxon>
        <taxon>Seminavis</taxon>
    </lineage>
</organism>
<dbReference type="SUPFAM" id="SSF57850">
    <property type="entry name" value="RING/U-box"/>
    <property type="match status" value="2"/>
</dbReference>
<evidence type="ECO:0000313" key="5">
    <source>
        <dbReference type="Proteomes" id="UP001153069"/>
    </source>
</evidence>
<feature type="compositionally biased region" description="Basic and acidic residues" evidence="2">
    <location>
        <begin position="465"/>
        <end position="474"/>
    </location>
</feature>
<dbReference type="Gene3D" id="1.20.120.1750">
    <property type="match status" value="1"/>
</dbReference>
<keyword evidence="5" id="KW-1185">Reference proteome</keyword>
<feature type="domain" description="RING-type" evidence="3">
    <location>
        <begin position="10"/>
        <end position="60"/>
    </location>
</feature>
<dbReference type="EMBL" id="CAICTM010000486">
    <property type="protein sequence ID" value="CAB9511498.1"/>
    <property type="molecule type" value="Genomic_DNA"/>
</dbReference>
<dbReference type="Proteomes" id="UP001153069">
    <property type="component" value="Unassembled WGS sequence"/>
</dbReference>
<dbReference type="AlphaFoldDB" id="A0A9N8HI96"/>
<feature type="region of interest" description="Disordered" evidence="2">
    <location>
        <begin position="239"/>
        <end position="338"/>
    </location>
</feature>
<feature type="compositionally biased region" description="Polar residues" evidence="2">
    <location>
        <begin position="259"/>
        <end position="275"/>
    </location>
</feature>
<dbReference type="GO" id="GO:0008270">
    <property type="term" value="F:zinc ion binding"/>
    <property type="evidence" value="ECO:0007669"/>
    <property type="project" value="UniProtKB-KW"/>
</dbReference>
<comment type="caution">
    <text evidence="4">The sequence shown here is derived from an EMBL/GenBank/DDBJ whole genome shotgun (WGS) entry which is preliminary data.</text>
</comment>
<dbReference type="OrthoDB" id="1431934at2759"/>
<sequence length="491" mass="53758">MGSVAQQQQCPICYDDYNEGGEDYWPCLACGHSCCSTCLKQWFQTEEKTGQAAPTCPVETCRQPVEDATLVLGRAFVPAGSNGNSKKKKRKRSMDETIDESTKAWLEANTLECGGCQGRITKSSGCDKLQCICGYRVCWKCRKVGAQCGCNPGHGFVDNVTGLPSWSGANVADRGQLQNMKQFLEERRRERPRNSLLDLFGPGSEFRSQRRSRLFSAGSAAGDPFSPSRMAAKMRHLYPGVPIPFSTPQQPRQPKRQRSNPNSLFGLTSFQSSTGPLPFPFWGPSSARDRRAGQDPQARGGNQPPPPFPPPSSSVARIPANDDEDDQQHPSNDLLRPTLFRDFPDIFGTNRADTELTRALHLSLRDSSMGRAAFAPTLPSYTTTPVGRTAAHPISVDDDEDLQERSASAAVDDNQVVESKPAARVNNSSCHKEYEDDMAEAIRLSMLENSGASVANPVFIDDSNEEKKDDESDSKPAAVILTQEVSATVEK</sequence>
<accession>A0A9N8HI96</accession>
<evidence type="ECO:0000259" key="3">
    <source>
        <dbReference type="PROSITE" id="PS50089"/>
    </source>
</evidence>
<proteinExistence type="predicted"/>
<keyword evidence="1" id="KW-0862">Zinc</keyword>
<reference evidence="4" key="1">
    <citation type="submission" date="2020-06" db="EMBL/GenBank/DDBJ databases">
        <authorList>
            <consortium name="Plant Systems Biology data submission"/>
        </authorList>
    </citation>
    <scope>NUCLEOTIDE SEQUENCE</scope>
    <source>
        <strain evidence="4">D6</strain>
    </source>
</reference>
<dbReference type="InterPro" id="IPR001841">
    <property type="entry name" value="Znf_RING"/>
</dbReference>
<dbReference type="Pfam" id="PF13639">
    <property type="entry name" value="zf-RING_2"/>
    <property type="match status" value="1"/>
</dbReference>
<dbReference type="Gene3D" id="3.30.40.10">
    <property type="entry name" value="Zinc/RING finger domain, C3HC4 (zinc finger)"/>
    <property type="match status" value="1"/>
</dbReference>
<keyword evidence="1" id="KW-0863">Zinc-finger</keyword>
<feature type="region of interest" description="Disordered" evidence="2">
    <location>
        <begin position="453"/>
        <end position="491"/>
    </location>
</feature>
<gene>
    <name evidence="4" type="ORF">SEMRO_487_G152970.1</name>
</gene>